<gene>
    <name evidence="1" type="ORF">T05_1515</name>
</gene>
<reference evidence="1 2" key="1">
    <citation type="submission" date="2015-01" db="EMBL/GenBank/DDBJ databases">
        <title>Evolution of Trichinella species and genotypes.</title>
        <authorList>
            <person name="Korhonen P.K."/>
            <person name="Edoardo P."/>
            <person name="Giuseppe L.R."/>
            <person name="Gasser R.B."/>
        </authorList>
    </citation>
    <scope>NUCLEOTIDE SEQUENCE [LARGE SCALE GENOMIC DNA]</scope>
    <source>
        <strain evidence="1">ISS417</strain>
    </source>
</reference>
<dbReference type="EMBL" id="JYDJ01000115">
    <property type="protein sequence ID" value="KRX43614.1"/>
    <property type="molecule type" value="Genomic_DNA"/>
</dbReference>
<proteinExistence type="predicted"/>
<comment type="caution">
    <text evidence="1">The sequence shown here is derived from an EMBL/GenBank/DDBJ whole genome shotgun (WGS) entry which is preliminary data.</text>
</comment>
<sequence length="60" mass="6923">MGTLSQLVKDIDFSFKPYSFQVLNYPLSVECPFVQMNSRNSLYRVAAYQLRAFVTCVAHK</sequence>
<accession>A0A0V0TXF6</accession>
<protein>
    <submittedName>
        <fullName evidence="1">Uncharacterized protein</fullName>
    </submittedName>
</protein>
<evidence type="ECO:0000313" key="1">
    <source>
        <dbReference type="EMBL" id="KRX43614.1"/>
    </source>
</evidence>
<organism evidence="1 2">
    <name type="scientific">Trichinella murrelli</name>
    <dbReference type="NCBI Taxonomy" id="144512"/>
    <lineage>
        <taxon>Eukaryota</taxon>
        <taxon>Metazoa</taxon>
        <taxon>Ecdysozoa</taxon>
        <taxon>Nematoda</taxon>
        <taxon>Enoplea</taxon>
        <taxon>Dorylaimia</taxon>
        <taxon>Trichinellida</taxon>
        <taxon>Trichinellidae</taxon>
        <taxon>Trichinella</taxon>
    </lineage>
</organism>
<keyword evidence="2" id="KW-1185">Reference proteome</keyword>
<name>A0A0V0TXF6_9BILA</name>
<dbReference type="Proteomes" id="UP000055048">
    <property type="component" value="Unassembled WGS sequence"/>
</dbReference>
<dbReference type="AlphaFoldDB" id="A0A0V0TXF6"/>
<evidence type="ECO:0000313" key="2">
    <source>
        <dbReference type="Proteomes" id="UP000055048"/>
    </source>
</evidence>